<sequence>MSDTKLLSLSEIFNNKIFRIPDFQRGYSWEERQLEDFWEDIQNLSPNKIHYIGLLTVEPIKESDIVNIEKWKDDLWLFKKGLSAYYVIDGQQRLTTLIILLHEILRTFSDDEGINYGQKSEWIDRFLYRSYNSIYKSFVFGYEKDNPSDEYFKTKILEQESATADKYPETLYTANLMFAKKYFAKKLKVLNKESKESIFDKVVNRLKFNYYEIDDSLDVYVTFETMNNRGKSLSHLELLKNRLIYLSTLLHEDDETKGRLRRDINETWKTIYEYLGKNKDNPLDDDTFLFNHWIMYFTYDRSQSDVYAEFLLKKKFTSKNVLCNKISIKEIKAYIDSLSKCVKQWFYIFNIQYSSYSSRIKEHIQKLERVGWGAFPPMIMAVFTKESNEDLIWDFLDACERFNFLVFAISHRASNTQNSNLYRKAREYYVGDLDIETLTHEIDFITDGEDEEYYRGWFDLERFKNHIKELFSKNDRDGFYSWSGLRYFLYEYELHLQDNANSKVTWEDFNKRKKEDTIEHIYPQSANDIYWKKRFGHLKPTERRLYLNSLGNLLLLSRSKNSKLQNYDFDKKKCLKSKEGKDIGYYNGSYSEIEVAKESEWTTERIKERGLSMLQFMEERWKFKFKDWEIEKEEILFPTK</sequence>
<dbReference type="Proteomes" id="UP000003879">
    <property type="component" value="Unassembled WGS sequence"/>
</dbReference>
<reference evidence="3 4" key="1">
    <citation type="submission" date="2012-02" db="EMBL/GenBank/DDBJ databases">
        <title>The Genome Sequence of Bacteroides fragilis CL07T12C05.</title>
        <authorList>
            <consortium name="The Broad Institute Genome Sequencing Platform"/>
            <person name="Earl A."/>
            <person name="Ward D."/>
            <person name="Feldgarden M."/>
            <person name="Gevers D."/>
            <person name="Zitomersky N.L."/>
            <person name="Coyne M.J."/>
            <person name="Comstock L.E."/>
            <person name="Young S.K."/>
            <person name="Zeng Q."/>
            <person name="Gargeya S."/>
            <person name="Fitzgerald M."/>
            <person name="Haas B."/>
            <person name="Abouelleil A."/>
            <person name="Alvarado L."/>
            <person name="Arachchi H.M."/>
            <person name="Berlin A."/>
            <person name="Chapman S.B."/>
            <person name="Gearin G."/>
            <person name="Goldberg J."/>
            <person name="Griggs A."/>
            <person name="Gujja S."/>
            <person name="Hansen M."/>
            <person name="Heiman D."/>
            <person name="Howarth C."/>
            <person name="Larimer J."/>
            <person name="Lui A."/>
            <person name="MacDonald P.J.P."/>
            <person name="McCowen C."/>
            <person name="Montmayeur A."/>
            <person name="Murphy C."/>
            <person name="Neiman D."/>
            <person name="Pearson M."/>
            <person name="Priest M."/>
            <person name="Roberts A."/>
            <person name="Saif S."/>
            <person name="Shea T."/>
            <person name="Sisk P."/>
            <person name="Stolte C."/>
            <person name="Sykes S."/>
            <person name="Wortman J."/>
            <person name="Nusbaum C."/>
            <person name="Birren B."/>
        </authorList>
    </citation>
    <scope>NUCLEOTIDE SEQUENCE [LARGE SCALE GENOMIC DNA]</scope>
    <source>
        <strain evidence="3 4">CL07T12C05</strain>
    </source>
</reference>
<organism evidence="3 4">
    <name type="scientific">Bacteroides fragilis CL07T12C05</name>
    <dbReference type="NCBI Taxonomy" id="997883"/>
    <lineage>
        <taxon>Bacteria</taxon>
        <taxon>Pseudomonadati</taxon>
        <taxon>Bacteroidota</taxon>
        <taxon>Bacteroidia</taxon>
        <taxon>Bacteroidales</taxon>
        <taxon>Bacteroidaceae</taxon>
        <taxon>Bacteroides</taxon>
    </lineage>
</organism>
<dbReference type="PANTHER" id="PTHR35149:SF1">
    <property type="entry name" value="DUF5655 DOMAIN-CONTAINING PROTEIN"/>
    <property type="match status" value="1"/>
</dbReference>
<evidence type="ECO:0000313" key="3">
    <source>
        <dbReference type="EMBL" id="EIY89305.1"/>
    </source>
</evidence>
<evidence type="ECO:0000259" key="1">
    <source>
        <dbReference type="Pfam" id="PF03235"/>
    </source>
</evidence>
<dbReference type="EMBL" id="AGXN01000026">
    <property type="protein sequence ID" value="EIY89305.1"/>
    <property type="molecule type" value="Genomic_DNA"/>
</dbReference>
<dbReference type="Pfam" id="PF03235">
    <property type="entry name" value="GmrSD_N"/>
    <property type="match status" value="1"/>
</dbReference>
<dbReference type="AlphaFoldDB" id="A0A0E2AJC5"/>
<comment type="caution">
    <text evidence="3">The sequence shown here is derived from an EMBL/GenBank/DDBJ whole genome shotgun (WGS) entry which is preliminary data.</text>
</comment>
<dbReference type="HOGENOM" id="CLU_011736_1_2_10"/>
<name>A0A0E2AJC5_BACFG</name>
<evidence type="ECO:0000259" key="2">
    <source>
        <dbReference type="Pfam" id="PF07510"/>
    </source>
</evidence>
<dbReference type="PATRIC" id="fig|997883.3.peg.4533"/>
<gene>
    <name evidence="3" type="ORF">HMPREF1056_04292</name>
</gene>
<dbReference type="Pfam" id="PF07510">
    <property type="entry name" value="GmrSD_C"/>
    <property type="match status" value="1"/>
</dbReference>
<dbReference type="PANTHER" id="PTHR35149">
    <property type="entry name" value="SLL5132 PROTEIN"/>
    <property type="match status" value="1"/>
</dbReference>
<dbReference type="InterPro" id="IPR004919">
    <property type="entry name" value="GmrSD_N"/>
</dbReference>
<protein>
    <recommendedName>
        <fullName evidence="5">DUF262 domain-containing protein</fullName>
    </recommendedName>
</protein>
<evidence type="ECO:0008006" key="5">
    <source>
        <dbReference type="Google" id="ProtNLM"/>
    </source>
</evidence>
<feature type="domain" description="GmrSD restriction endonucleases N-terminal" evidence="1">
    <location>
        <begin position="9"/>
        <end position="243"/>
    </location>
</feature>
<feature type="domain" description="GmrSD restriction endonucleases C-terminal" evidence="2">
    <location>
        <begin position="476"/>
        <end position="615"/>
    </location>
</feature>
<accession>A0A0E2AJC5</accession>
<dbReference type="RefSeq" id="WP_005797532.1">
    <property type="nucleotide sequence ID" value="NZ_JH724218.1"/>
</dbReference>
<dbReference type="InterPro" id="IPR011089">
    <property type="entry name" value="GmrSD_C"/>
</dbReference>
<proteinExistence type="predicted"/>
<evidence type="ECO:0000313" key="4">
    <source>
        <dbReference type="Proteomes" id="UP000003879"/>
    </source>
</evidence>